<feature type="domain" description="DUF5641" evidence="1">
    <location>
        <begin position="85"/>
        <end position="146"/>
    </location>
</feature>
<dbReference type="AlphaFoldDB" id="A0A811UTR2"/>
<dbReference type="Pfam" id="PF18701">
    <property type="entry name" value="DUF5641"/>
    <property type="match status" value="1"/>
</dbReference>
<reference evidence="2" key="1">
    <citation type="submission" date="2020-11" db="EMBL/GenBank/DDBJ databases">
        <authorList>
            <person name="Whitehead M."/>
        </authorList>
    </citation>
    <scope>NUCLEOTIDE SEQUENCE</scope>
    <source>
        <strain evidence="2">EGII</strain>
    </source>
</reference>
<organism evidence="2 3">
    <name type="scientific">Ceratitis capitata</name>
    <name type="common">Mediterranean fruit fly</name>
    <name type="synonym">Tephritis capitata</name>
    <dbReference type="NCBI Taxonomy" id="7213"/>
    <lineage>
        <taxon>Eukaryota</taxon>
        <taxon>Metazoa</taxon>
        <taxon>Ecdysozoa</taxon>
        <taxon>Arthropoda</taxon>
        <taxon>Hexapoda</taxon>
        <taxon>Insecta</taxon>
        <taxon>Pterygota</taxon>
        <taxon>Neoptera</taxon>
        <taxon>Endopterygota</taxon>
        <taxon>Diptera</taxon>
        <taxon>Brachycera</taxon>
        <taxon>Muscomorpha</taxon>
        <taxon>Tephritoidea</taxon>
        <taxon>Tephritidae</taxon>
        <taxon>Ceratitis</taxon>
        <taxon>Ceratitis</taxon>
    </lineage>
</organism>
<keyword evidence="3" id="KW-1185">Reference proteome</keyword>
<protein>
    <submittedName>
        <fullName evidence="2">(Mediterranean fruit fly) hypothetical protein</fullName>
    </submittedName>
</protein>
<comment type="caution">
    <text evidence="2">The sequence shown here is derived from an EMBL/GenBank/DDBJ whole genome shotgun (WGS) entry which is preliminary data.</text>
</comment>
<dbReference type="Proteomes" id="UP000606786">
    <property type="component" value="Unassembled WGS sequence"/>
</dbReference>
<sequence>MAFRQSLLLQASRKTPKKLPPNHVFSKLVDQHQQEIIPHQNTEFTICAIRRIYWIPQPLPADRTTPYVKLFAFTCNTIHQLPYANSDESQLSMGDLVFLCGTNIPRREWSRGEKVELHPSRDGGIRQSKVRPTSGVMRSAVSNLDVLDVDVSESD</sequence>
<dbReference type="EMBL" id="CAJHJT010000023">
    <property type="protein sequence ID" value="CAD7002091.1"/>
    <property type="molecule type" value="Genomic_DNA"/>
</dbReference>
<dbReference type="InterPro" id="IPR040676">
    <property type="entry name" value="DUF5641"/>
</dbReference>
<name>A0A811UTR2_CERCA</name>
<evidence type="ECO:0000313" key="3">
    <source>
        <dbReference type="Proteomes" id="UP000606786"/>
    </source>
</evidence>
<accession>A0A811UTR2</accession>
<gene>
    <name evidence="2" type="ORF">CCAP1982_LOCUS10579</name>
</gene>
<evidence type="ECO:0000313" key="2">
    <source>
        <dbReference type="EMBL" id="CAD7002091.1"/>
    </source>
</evidence>
<evidence type="ECO:0000259" key="1">
    <source>
        <dbReference type="Pfam" id="PF18701"/>
    </source>
</evidence>
<proteinExistence type="predicted"/>